<dbReference type="PANTHER" id="PTHR14226">
    <property type="entry name" value="NEUROPATHY TARGET ESTERASE/SWISS CHEESE D.MELANOGASTER"/>
    <property type="match status" value="1"/>
</dbReference>
<accession>A0A841PYH6</accession>
<evidence type="ECO:0000256" key="1">
    <source>
        <dbReference type="ARBA" id="ARBA00006636"/>
    </source>
</evidence>
<feature type="short sequence motif" description="DGA/G" evidence="5">
    <location>
        <begin position="155"/>
        <end position="157"/>
    </location>
</feature>
<evidence type="ECO:0000313" key="7">
    <source>
        <dbReference type="EMBL" id="MBB6449402.1"/>
    </source>
</evidence>
<feature type="short sequence motif" description="GXSXG" evidence="5">
    <location>
        <begin position="40"/>
        <end position="44"/>
    </location>
</feature>
<evidence type="ECO:0000259" key="6">
    <source>
        <dbReference type="PROSITE" id="PS51635"/>
    </source>
</evidence>
<dbReference type="AlphaFoldDB" id="A0A841PYH6"/>
<keyword evidence="4 5" id="KW-0443">Lipid metabolism</keyword>
<evidence type="ECO:0000256" key="5">
    <source>
        <dbReference type="PROSITE-ProRule" id="PRU01161"/>
    </source>
</evidence>
<dbReference type="InterPro" id="IPR001423">
    <property type="entry name" value="LysoPLipase_patatin_CS"/>
</dbReference>
<protein>
    <submittedName>
        <fullName evidence="7">NTE family protein</fullName>
    </submittedName>
</protein>
<dbReference type="PROSITE" id="PS51635">
    <property type="entry name" value="PNPLA"/>
    <property type="match status" value="1"/>
</dbReference>
<keyword evidence="3 5" id="KW-0442">Lipid degradation</keyword>
<comment type="caution">
    <text evidence="7">The sequence shown here is derived from an EMBL/GenBank/DDBJ whole genome shotgun (WGS) entry which is preliminary data.</text>
</comment>
<evidence type="ECO:0000256" key="2">
    <source>
        <dbReference type="ARBA" id="ARBA00022801"/>
    </source>
</evidence>
<comment type="caution">
    <text evidence="5">Lacks conserved residue(s) required for the propagation of feature annotation.</text>
</comment>
<keyword evidence="8" id="KW-1185">Reference proteome</keyword>
<name>A0A841PYH6_9BACL</name>
<feature type="active site" description="Proton acceptor" evidence="5">
    <location>
        <position position="155"/>
    </location>
</feature>
<comment type="similarity">
    <text evidence="1">Belongs to the NTE family.</text>
</comment>
<dbReference type="Pfam" id="PF01734">
    <property type="entry name" value="Patatin"/>
    <property type="match status" value="1"/>
</dbReference>
<dbReference type="InterPro" id="IPR016035">
    <property type="entry name" value="Acyl_Trfase/lysoPLipase"/>
</dbReference>
<evidence type="ECO:0000313" key="8">
    <source>
        <dbReference type="Proteomes" id="UP000568839"/>
    </source>
</evidence>
<dbReference type="PANTHER" id="PTHR14226:SF76">
    <property type="entry name" value="NTE FAMILY PROTEIN RSSA"/>
    <property type="match status" value="1"/>
</dbReference>
<dbReference type="InterPro" id="IPR002641">
    <property type="entry name" value="PNPLA_dom"/>
</dbReference>
<dbReference type="GO" id="GO:0046470">
    <property type="term" value="P:phosphatidylcholine metabolic process"/>
    <property type="evidence" value="ECO:0007669"/>
    <property type="project" value="InterPro"/>
</dbReference>
<dbReference type="GO" id="GO:0004622">
    <property type="term" value="F:phosphatidylcholine lysophospholipase activity"/>
    <property type="evidence" value="ECO:0007669"/>
    <property type="project" value="InterPro"/>
</dbReference>
<dbReference type="GO" id="GO:0016042">
    <property type="term" value="P:lipid catabolic process"/>
    <property type="evidence" value="ECO:0007669"/>
    <property type="project" value="UniProtKB-UniRule"/>
</dbReference>
<dbReference type="EMBL" id="JACHHJ010000001">
    <property type="protein sequence ID" value="MBB6449402.1"/>
    <property type="molecule type" value="Genomic_DNA"/>
</dbReference>
<dbReference type="Gene3D" id="3.40.1090.10">
    <property type="entry name" value="Cytosolic phospholipase A2 catalytic domain"/>
    <property type="match status" value="2"/>
</dbReference>
<organism evidence="7 8">
    <name type="scientific">Geomicrobium halophilum</name>
    <dbReference type="NCBI Taxonomy" id="549000"/>
    <lineage>
        <taxon>Bacteria</taxon>
        <taxon>Bacillati</taxon>
        <taxon>Bacillota</taxon>
        <taxon>Bacilli</taxon>
        <taxon>Bacillales</taxon>
        <taxon>Geomicrobium</taxon>
    </lineage>
</organism>
<feature type="domain" description="PNPLA" evidence="6">
    <location>
        <begin position="9"/>
        <end position="168"/>
    </location>
</feature>
<sequence length="265" mass="29107">MKNRPLIGLALGSGGARGIAHIGVLEVLEDYRIPVDFVAGSSMGALVGSLFAYGHSATDLTRMANLFRRKYYLDFTIPPKMGLINGKRLQELILMLSQGEDLDRLRTPVTVVTTDLNNGERVLFTSGSIAKAVRASISIPGIFVPVSHEGRLLVDGGVIDRVPASVVRDMGADIVIAVDVSYFPKNPANATIYDVIMQSMEIMGRELVRAKKINADILMQPIINQRSAVVFDDIQSLIEQGREEALRALPRIHEKMEGWKGRDHE</sequence>
<gene>
    <name evidence="7" type="ORF">HNR44_001351</name>
</gene>
<dbReference type="PROSITE" id="PS01237">
    <property type="entry name" value="UPF0028"/>
    <property type="match status" value="1"/>
</dbReference>
<evidence type="ECO:0000256" key="3">
    <source>
        <dbReference type="ARBA" id="ARBA00022963"/>
    </source>
</evidence>
<keyword evidence="2 5" id="KW-0378">Hydrolase</keyword>
<dbReference type="SUPFAM" id="SSF52151">
    <property type="entry name" value="FabD/lysophospholipase-like"/>
    <property type="match status" value="1"/>
</dbReference>
<proteinExistence type="inferred from homology"/>
<reference evidence="7 8" key="1">
    <citation type="submission" date="2020-08" db="EMBL/GenBank/DDBJ databases">
        <title>Genomic Encyclopedia of Type Strains, Phase IV (KMG-IV): sequencing the most valuable type-strain genomes for metagenomic binning, comparative biology and taxonomic classification.</title>
        <authorList>
            <person name="Goeker M."/>
        </authorList>
    </citation>
    <scope>NUCLEOTIDE SEQUENCE [LARGE SCALE GENOMIC DNA]</scope>
    <source>
        <strain evidence="7 8">DSM 21769</strain>
    </source>
</reference>
<dbReference type="Proteomes" id="UP000568839">
    <property type="component" value="Unassembled WGS sequence"/>
</dbReference>
<feature type="active site" description="Nucleophile" evidence="5">
    <location>
        <position position="42"/>
    </location>
</feature>
<dbReference type="RefSeq" id="WP_246407008.1">
    <property type="nucleotide sequence ID" value="NZ_JACHHJ010000001.1"/>
</dbReference>
<dbReference type="InterPro" id="IPR050301">
    <property type="entry name" value="NTE"/>
</dbReference>
<evidence type="ECO:0000256" key="4">
    <source>
        <dbReference type="ARBA" id="ARBA00023098"/>
    </source>
</evidence>